<protein>
    <recommendedName>
        <fullName evidence="1">BTB domain-containing protein</fullName>
    </recommendedName>
</protein>
<dbReference type="AlphaFoldDB" id="A0AAV2BL88"/>
<dbReference type="PROSITE" id="PS50097">
    <property type="entry name" value="BTB"/>
    <property type="match status" value="1"/>
</dbReference>
<keyword evidence="3" id="KW-1185">Reference proteome</keyword>
<name>A0AAV2BL88_9ARAC</name>
<dbReference type="Proteomes" id="UP001497382">
    <property type="component" value="Unassembled WGS sequence"/>
</dbReference>
<evidence type="ECO:0000313" key="3">
    <source>
        <dbReference type="Proteomes" id="UP001497382"/>
    </source>
</evidence>
<proteinExistence type="predicted"/>
<dbReference type="Gene3D" id="3.30.710.10">
    <property type="entry name" value="Potassium Channel Kv1.1, Chain A"/>
    <property type="match status" value="1"/>
</dbReference>
<dbReference type="PANTHER" id="PTHR24413">
    <property type="entry name" value="SPECKLE-TYPE POZ PROTEIN"/>
    <property type="match status" value="1"/>
</dbReference>
<evidence type="ECO:0000259" key="1">
    <source>
        <dbReference type="PROSITE" id="PS50097"/>
    </source>
</evidence>
<reference evidence="2 3" key="1">
    <citation type="submission" date="2024-04" db="EMBL/GenBank/DDBJ databases">
        <authorList>
            <person name="Rising A."/>
            <person name="Reimegard J."/>
            <person name="Sonavane S."/>
            <person name="Akerstrom W."/>
            <person name="Nylinder S."/>
            <person name="Hedman E."/>
            <person name="Kallberg Y."/>
        </authorList>
    </citation>
    <scope>NUCLEOTIDE SEQUENCE [LARGE SCALE GENOMIC DNA]</scope>
</reference>
<evidence type="ECO:0000313" key="2">
    <source>
        <dbReference type="EMBL" id="CAL1296384.1"/>
    </source>
</evidence>
<dbReference type="SUPFAM" id="SSF54695">
    <property type="entry name" value="POZ domain"/>
    <property type="match status" value="1"/>
</dbReference>
<dbReference type="InterPro" id="IPR011333">
    <property type="entry name" value="SKP1/BTB/POZ_sf"/>
</dbReference>
<comment type="caution">
    <text evidence="2">The sequence shown here is derived from an EMBL/GenBank/DDBJ whole genome shotgun (WGS) entry which is preliminary data.</text>
</comment>
<accession>A0AAV2BL88</accession>
<sequence>MPTTEEIPIAFKPSLENNGWKKLSVDLKALYQNSKDTDITLISGNDKIHAHKIILTARSTGFKKIFHHDEEKAEQNSVNITDVTFPALKRLVKFLYSGILENGENKDMNLQELNDLYSSADKFEVMDLREMVGNTLLERIQVDNASEILILANRHNDKDLKSRVMNFIRLNFEAFSNTDAWEYCALHHPRLAMEVVNFYINKAENNENQV</sequence>
<dbReference type="InterPro" id="IPR000210">
    <property type="entry name" value="BTB/POZ_dom"/>
</dbReference>
<dbReference type="EMBL" id="CAXIEN010000394">
    <property type="protein sequence ID" value="CAL1296384.1"/>
    <property type="molecule type" value="Genomic_DNA"/>
</dbReference>
<dbReference type="Pfam" id="PF00651">
    <property type="entry name" value="BTB"/>
    <property type="match status" value="1"/>
</dbReference>
<feature type="domain" description="BTB" evidence="1">
    <location>
        <begin position="37"/>
        <end position="104"/>
    </location>
</feature>
<organism evidence="2 3">
    <name type="scientific">Larinioides sclopetarius</name>
    <dbReference type="NCBI Taxonomy" id="280406"/>
    <lineage>
        <taxon>Eukaryota</taxon>
        <taxon>Metazoa</taxon>
        <taxon>Ecdysozoa</taxon>
        <taxon>Arthropoda</taxon>
        <taxon>Chelicerata</taxon>
        <taxon>Arachnida</taxon>
        <taxon>Araneae</taxon>
        <taxon>Araneomorphae</taxon>
        <taxon>Entelegynae</taxon>
        <taxon>Araneoidea</taxon>
        <taxon>Araneidae</taxon>
        <taxon>Larinioides</taxon>
    </lineage>
</organism>
<dbReference type="SMART" id="SM00225">
    <property type="entry name" value="BTB"/>
    <property type="match status" value="1"/>
</dbReference>
<dbReference type="Gene3D" id="1.25.40.420">
    <property type="match status" value="1"/>
</dbReference>
<gene>
    <name evidence="2" type="ORF">LARSCL_LOCUS19755</name>
</gene>